<evidence type="ECO:0000256" key="1">
    <source>
        <dbReference type="SAM" id="MobiDB-lite"/>
    </source>
</evidence>
<reference evidence="2" key="1">
    <citation type="submission" date="2021-02" db="EMBL/GenBank/DDBJ databases">
        <authorList>
            <person name="Nowell W R."/>
        </authorList>
    </citation>
    <scope>NUCLEOTIDE SEQUENCE</scope>
</reference>
<proteinExistence type="predicted"/>
<gene>
    <name evidence="2" type="ORF">BYL167_LOCUS31008</name>
</gene>
<dbReference type="PANTHER" id="PTHR15503:SF22">
    <property type="entry name" value="TRANSPOSON TY3-I GAG POLYPROTEIN"/>
    <property type="match status" value="1"/>
</dbReference>
<dbReference type="Proteomes" id="UP000681967">
    <property type="component" value="Unassembled WGS sequence"/>
</dbReference>
<evidence type="ECO:0000313" key="3">
    <source>
        <dbReference type="Proteomes" id="UP000681967"/>
    </source>
</evidence>
<dbReference type="InterPro" id="IPR021109">
    <property type="entry name" value="Peptidase_aspartic_dom_sf"/>
</dbReference>
<sequence>SALEWYCQLYITNNTPLNWSQFHSPIRVAQQDNETINEFVVRLRAIWLEQRVDEQEADLIKHLFCKMRPDMLNLMSASRSSTLNEIITEAQHVEEILPPPSLSLRLVNKSALFVKWVLRLPFTIQNTTRWSTVYVIPDLWRPCIIGNNFIRTHNLQIDGAHQHVYFPTIPTNRNLSDAYTTYQKRYSTQGIHTKHVEIPFSSSPPQVHDISYTNKPNTPESPDFSDSTLLEDQQQLSDLIRLFPNVFSTNPGRTNKIQHHIDIQPGNKPRNSAPYRYSPARRQTIESNLNEMLQKGIITPSKSPWASPVVLAPKKDGSMRFCIDYRKLNEITSRSSSRHWIYVPVIGKSRWVLPVER</sequence>
<comment type="caution">
    <text evidence="2">The sequence shown here is derived from an EMBL/GenBank/DDBJ whole genome shotgun (WGS) entry which is preliminary data.</text>
</comment>
<dbReference type="AlphaFoldDB" id="A0A8S2VDU9"/>
<dbReference type="InterPro" id="IPR043502">
    <property type="entry name" value="DNA/RNA_pol_sf"/>
</dbReference>
<dbReference type="SUPFAM" id="SSF56672">
    <property type="entry name" value="DNA/RNA polymerases"/>
    <property type="match status" value="1"/>
</dbReference>
<dbReference type="PANTHER" id="PTHR15503">
    <property type="entry name" value="LDOC1 RELATED"/>
    <property type="match status" value="1"/>
</dbReference>
<accession>A0A8S2VDU9</accession>
<dbReference type="EMBL" id="CAJOBH010052911">
    <property type="protein sequence ID" value="CAF4387585.1"/>
    <property type="molecule type" value="Genomic_DNA"/>
</dbReference>
<organism evidence="2 3">
    <name type="scientific">Rotaria magnacalcarata</name>
    <dbReference type="NCBI Taxonomy" id="392030"/>
    <lineage>
        <taxon>Eukaryota</taxon>
        <taxon>Metazoa</taxon>
        <taxon>Spiralia</taxon>
        <taxon>Gnathifera</taxon>
        <taxon>Rotifera</taxon>
        <taxon>Eurotatoria</taxon>
        <taxon>Bdelloidea</taxon>
        <taxon>Philodinida</taxon>
        <taxon>Philodinidae</taxon>
        <taxon>Rotaria</taxon>
    </lineage>
</organism>
<feature type="region of interest" description="Disordered" evidence="1">
    <location>
        <begin position="200"/>
        <end position="227"/>
    </location>
</feature>
<feature type="non-terminal residue" evidence="2">
    <location>
        <position position="1"/>
    </location>
</feature>
<protein>
    <submittedName>
        <fullName evidence="2">Uncharacterized protein</fullName>
    </submittedName>
</protein>
<dbReference type="Gene3D" id="3.10.10.10">
    <property type="entry name" value="HIV Type 1 Reverse Transcriptase, subunit A, domain 1"/>
    <property type="match status" value="1"/>
</dbReference>
<dbReference type="Gene3D" id="2.40.70.10">
    <property type="entry name" value="Acid Proteases"/>
    <property type="match status" value="1"/>
</dbReference>
<evidence type="ECO:0000313" key="2">
    <source>
        <dbReference type="EMBL" id="CAF4387585.1"/>
    </source>
</evidence>
<dbReference type="InterPro" id="IPR032567">
    <property type="entry name" value="RTL1-rel"/>
</dbReference>
<name>A0A8S2VDU9_9BILA</name>